<feature type="region of interest" description="Disordered" evidence="1">
    <location>
        <begin position="53"/>
        <end position="88"/>
    </location>
</feature>
<evidence type="ECO:0000256" key="1">
    <source>
        <dbReference type="SAM" id="MobiDB-lite"/>
    </source>
</evidence>
<name>A0A8R7UK84_TRIUA</name>
<evidence type="ECO:0000313" key="3">
    <source>
        <dbReference type="Proteomes" id="UP000015106"/>
    </source>
</evidence>
<accession>A0A8R7UK84</accession>
<sequence>MPTEGHTREQPTAPTLTMIITREICRTCTARALRNRPPSACHRHRLDTLHRSSDFKATKQPAEEHLGHAGKIRLPKPEPRPKLLSSHHRCQTEIHAPEMAASANYAAKMPQTTRRRCRNPHGEDAAIHWSPGCGRLRDDAPKEEEDVKAPSSPDP</sequence>
<dbReference type="Proteomes" id="UP000015106">
    <property type="component" value="Chromosome 5"/>
</dbReference>
<dbReference type="AlphaFoldDB" id="A0A8R7UK84"/>
<reference evidence="2" key="2">
    <citation type="submission" date="2018-03" db="EMBL/GenBank/DDBJ databases">
        <title>The Triticum urartu genome reveals the dynamic nature of wheat genome evolution.</title>
        <authorList>
            <person name="Ling H."/>
            <person name="Ma B."/>
            <person name="Shi X."/>
            <person name="Liu H."/>
            <person name="Dong L."/>
            <person name="Sun H."/>
            <person name="Cao Y."/>
            <person name="Gao Q."/>
            <person name="Zheng S."/>
            <person name="Li Y."/>
            <person name="Yu Y."/>
            <person name="Du H."/>
            <person name="Qi M."/>
            <person name="Li Y."/>
            <person name="Yu H."/>
            <person name="Cui Y."/>
            <person name="Wang N."/>
            <person name="Chen C."/>
            <person name="Wu H."/>
            <person name="Zhao Y."/>
            <person name="Zhang J."/>
            <person name="Li Y."/>
            <person name="Zhou W."/>
            <person name="Zhang B."/>
            <person name="Hu W."/>
            <person name="Eijk M."/>
            <person name="Tang J."/>
            <person name="Witsenboer H."/>
            <person name="Zhao S."/>
            <person name="Li Z."/>
            <person name="Zhang A."/>
            <person name="Wang D."/>
            <person name="Liang C."/>
        </authorList>
    </citation>
    <scope>NUCLEOTIDE SEQUENCE [LARGE SCALE GENOMIC DNA]</scope>
    <source>
        <strain evidence="2">cv. G1812</strain>
    </source>
</reference>
<feature type="region of interest" description="Disordered" evidence="1">
    <location>
        <begin position="115"/>
        <end position="155"/>
    </location>
</feature>
<keyword evidence="3" id="KW-1185">Reference proteome</keyword>
<organism evidence="2 3">
    <name type="scientific">Triticum urartu</name>
    <name type="common">Red wild einkorn</name>
    <name type="synonym">Crithodium urartu</name>
    <dbReference type="NCBI Taxonomy" id="4572"/>
    <lineage>
        <taxon>Eukaryota</taxon>
        <taxon>Viridiplantae</taxon>
        <taxon>Streptophyta</taxon>
        <taxon>Embryophyta</taxon>
        <taxon>Tracheophyta</taxon>
        <taxon>Spermatophyta</taxon>
        <taxon>Magnoliopsida</taxon>
        <taxon>Liliopsida</taxon>
        <taxon>Poales</taxon>
        <taxon>Poaceae</taxon>
        <taxon>BOP clade</taxon>
        <taxon>Pooideae</taxon>
        <taxon>Triticodae</taxon>
        <taxon>Triticeae</taxon>
        <taxon>Triticinae</taxon>
        <taxon>Triticum</taxon>
    </lineage>
</organism>
<reference evidence="2" key="3">
    <citation type="submission" date="2022-06" db="UniProtKB">
        <authorList>
            <consortium name="EnsemblPlants"/>
        </authorList>
    </citation>
    <scope>IDENTIFICATION</scope>
</reference>
<dbReference type="EnsemblPlants" id="TuG1812G0500004610.01.T01">
    <property type="protein sequence ID" value="TuG1812G0500004610.01.T01.cds329606"/>
    <property type="gene ID" value="TuG1812G0500004610.01"/>
</dbReference>
<dbReference type="Gramene" id="TuG1812G0500004610.01.T01">
    <property type="protein sequence ID" value="TuG1812G0500004610.01.T01.cds329606"/>
    <property type="gene ID" value="TuG1812G0500004610.01"/>
</dbReference>
<protein>
    <submittedName>
        <fullName evidence="2">Uncharacterized protein</fullName>
    </submittedName>
</protein>
<feature type="compositionally biased region" description="Basic and acidic residues" evidence="1">
    <location>
        <begin position="135"/>
        <end position="148"/>
    </location>
</feature>
<reference evidence="3" key="1">
    <citation type="journal article" date="2013" name="Nature">
        <title>Draft genome of the wheat A-genome progenitor Triticum urartu.</title>
        <authorList>
            <person name="Ling H.Q."/>
            <person name="Zhao S."/>
            <person name="Liu D."/>
            <person name="Wang J."/>
            <person name="Sun H."/>
            <person name="Zhang C."/>
            <person name="Fan H."/>
            <person name="Li D."/>
            <person name="Dong L."/>
            <person name="Tao Y."/>
            <person name="Gao C."/>
            <person name="Wu H."/>
            <person name="Li Y."/>
            <person name="Cui Y."/>
            <person name="Guo X."/>
            <person name="Zheng S."/>
            <person name="Wang B."/>
            <person name="Yu K."/>
            <person name="Liang Q."/>
            <person name="Yang W."/>
            <person name="Lou X."/>
            <person name="Chen J."/>
            <person name="Feng M."/>
            <person name="Jian J."/>
            <person name="Zhang X."/>
            <person name="Luo G."/>
            <person name="Jiang Y."/>
            <person name="Liu J."/>
            <person name="Wang Z."/>
            <person name="Sha Y."/>
            <person name="Zhang B."/>
            <person name="Wu H."/>
            <person name="Tang D."/>
            <person name="Shen Q."/>
            <person name="Xue P."/>
            <person name="Zou S."/>
            <person name="Wang X."/>
            <person name="Liu X."/>
            <person name="Wang F."/>
            <person name="Yang Y."/>
            <person name="An X."/>
            <person name="Dong Z."/>
            <person name="Zhang K."/>
            <person name="Zhang X."/>
            <person name="Luo M.C."/>
            <person name="Dvorak J."/>
            <person name="Tong Y."/>
            <person name="Wang J."/>
            <person name="Yang H."/>
            <person name="Li Z."/>
            <person name="Wang D."/>
            <person name="Zhang A."/>
            <person name="Wang J."/>
        </authorList>
    </citation>
    <scope>NUCLEOTIDE SEQUENCE</scope>
    <source>
        <strain evidence="3">cv. G1812</strain>
    </source>
</reference>
<proteinExistence type="predicted"/>
<evidence type="ECO:0000313" key="2">
    <source>
        <dbReference type="EnsemblPlants" id="TuG1812G0500004610.01.T01.cds329606"/>
    </source>
</evidence>
<feature type="compositionally biased region" description="Basic and acidic residues" evidence="1">
    <location>
        <begin position="53"/>
        <end position="67"/>
    </location>
</feature>